<evidence type="ECO:0000313" key="2">
    <source>
        <dbReference type="EMBL" id="OYX55038.1"/>
    </source>
</evidence>
<organism evidence="2 3">
    <name type="scientific">Brevundimonas subvibrioides</name>
    <dbReference type="NCBI Taxonomy" id="74313"/>
    <lineage>
        <taxon>Bacteria</taxon>
        <taxon>Pseudomonadati</taxon>
        <taxon>Pseudomonadota</taxon>
        <taxon>Alphaproteobacteria</taxon>
        <taxon>Caulobacterales</taxon>
        <taxon>Caulobacteraceae</taxon>
        <taxon>Brevundimonas</taxon>
    </lineage>
</organism>
<evidence type="ECO:0000256" key="1">
    <source>
        <dbReference type="SAM" id="MobiDB-lite"/>
    </source>
</evidence>
<name>A0A258HFE1_9CAUL</name>
<evidence type="ECO:0000313" key="3">
    <source>
        <dbReference type="Proteomes" id="UP000216147"/>
    </source>
</evidence>
<dbReference type="AlphaFoldDB" id="A0A258HFE1"/>
<accession>A0A258HFE1</accession>
<reference evidence="2 3" key="1">
    <citation type="submission" date="2017-03" db="EMBL/GenBank/DDBJ databases">
        <title>Lifting the veil on microbial sulfur biogeochemistry in mining wastewaters.</title>
        <authorList>
            <person name="Kantor R.S."/>
            <person name="Colenbrander Nelson T."/>
            <person name="Marshall S."/>
            <person name="Bennett D."/>
            <person name="Apte S."/>
            <person name="Camacho D."/>
            <person name="Thomas B.C."/>
            <person name="Warren L.A."/>
            <person name="Banfield J.F."/>
        </authorList>
    </citation>
    <scope>NUCLEOTIDE SEQUENCE [LARGE SCALE GENOMIC DNA]</scope>
    <source>
        <strain evidence="2">32-68-21</strain>
    </source>
</reference>
<comment type="caution">
    <text evidence="2">The sequence shown here is derived from an EMBL/GenBank/DDBJ whole genome shotgun (WGS) entry which is preliminary data.</text>
</comment>
<dbReference type="EMBL" id="NCEQ01000017">
    <property type="protein sequence ID" value="OYX55038.1"/>
    <property type="molecule type" value="Genomic_DNA"/>
</dbReference>
<gene>
    <name evidence="2" type="ORF">B7Y86_14620</name>
</gene>
<sequence>MPAWREWLLGNRGRGDRKTALVVAGDLWERAGRRAPATLPAIAEVEASALQVYADHGLPTQHGHYQRAPGAPEWTWLAEELPAELRWAMVLERPPEQGWRYATLEDIGRFPGASGELLAAANLLAECRHLKDRLTGREPGEPGDDIQTAIRLGYEWHALKDAMAWKEKARLKLTTPSDALSAPLSEAEPTASAVPGRKPKRDLDAKPAPVKPPRKPRKPRKAKAD</sequence>
<protein>
    <submittedName>
        <fullName evidence="2">Uncharacterized protein</fullName>
    </submittedName>
</protein>
<feature type="compositionally biased region" description="Basic residues" evidence="1">
    <location>
        <begin position="212"/>
        <end position="225"/>
    </location>
</feature>
<feature type="region of interest" description="Disordered" evidence="1">
    <location>
        <begin position="176"/>
        <end position="225"/>
    </location>
</feature>
<dbReference type="Proteomes" id="UP000216147">
    <property type="component" value="Unassembled WGS sequence"/>
</dbReference>
<proteinExistence type="predicted"/>